<dbReference type="Pfam" id="PF08241">
    <property type="entry name" value="Methyltransf_11"/>
    <property type="match status" value="1"/>
</dbReference>
<keyword evidence="3" id="KW-1185">Reference proteome</keyword>
<evidence type="ECO:0000313" key="3">
    <source>
        <dbReference type="Proteomes" id="UP001139011"/>
    </source>
</evidence>
<dbReference type="InterPro" id="IPR013216">
    <property type="entry name" value="Methyltransf_11"/>
</dbReference>
<dbReference type="SUPFAM" id="SSF53335">
    <property type="entry name" value="S-adenosyl-L-methionine-dependent methyltransferases"/>
    <property type="match status" value="1"/>
</dbReference>
<dbReference type="Gene3D" id="3.40.50.150">
    <property type="entry name" value="Vaccinia Virus protein VP39"/>
    <property type="match status" value="1"/>
</dbReference>
<keyword evidence="2" id="KW-0808">Transferase</keyword>
<evidence type="ECO:0000259" key="1">
    <source>
        <dbReference type="Pfam" id="PF08241"/>
    </source>
</evidence>
<dbReference type="AlphaFoldDB" id="A0A9X2BGK8"/>
<proteinExistence type="predicted"/>
<dbReference type="PANTHER" id="PTHR43861">
    <property type="entry name" value="TRANS-ACONITATE 2-METHYLTRANSFERASE-RELATED"/>
    <property type="match status" value="1"/>
</dbReference>
<protein>
    <submittedName>
        <fullName evidence="2">Methyltransferase domain-containing protein</fullName>
    </submittedName>
</protein>
<accession>A0A9X2BGK8</accession>
<feature type="domain" description="Methyltransferase type 11" evidence="1">
    <location>
        <begin position="39"/>
        <end position="135"/>
    </location>
</feature>
<comment type="caution">
    <text evidence="2">The sequence shown here is derived from an EMBL/GenBank/DDBJ whole genome shotgun (WGS) entry which is preliminary data.</text>
</comment>
<evidence type="ECO:0000313" key="2">
    <source>
        <dbReference type="EMBL" id="MCK6258432.1"/>
    </source>
</evidence>
<dbReference type="GO" id="GO:0008757">
    <property type="term" value="F:S-adenosylmethionine-dependent methyltransferase activity"/>
    <property type="evidence" value="ECO:0007669"/>
    <property type="project" value="InterPro"/>
</dbReference>
<organism evidence="2 3">
    <name type="scientific">Fictibacillus marinisediminis</name>
    <dbReference type="NCBI Taxonomy" id="2878389"/>
    <lineage>
        <taxon>Bacteria</taxon>
        <taxon>Bacillati</taxon>
        <taxon>Bacillota</taxon>
        <taxon>Bacilli</taxon>
        <taxon>Bacillales</taxon>
        <taxon>Fictibacillaceae</taxon>
        <taxon>Fictibacillus</taxon>
    </lineage>
</organism>
<sequence>MAIDFHGKDNKLSYATRTAADDWKKLIEQYLALKDFSAVDIGCGGGIYTKALIELGAKQVAAVDFSVKMLEAARENCQGFGGRVQYVHGYAWNTGLESLTADVVLGRAVIHHLTELEGCISEAFRLLKPGGMFIIQDRTPEDCLLPGTDTHIRGYFFEQNPELMEKEIERRFTGEQVRGALEKAGFSHVEEVKLWELRKQYSSVNDLSEDLRKRTGRSLLFELDDERLEHLIQYIETKLRDEQEIMEQDRWTLWFARKG</sequence>
<reference evidence="2" key="1">
    <citation type="submission" date="2021-09" db="EMBL/GenBank/DDBJ databases">
        <title>Genome analysis of Fictibacillus sp. KIGAM418 isolated from marine sediment.</title>
        <authorList>
            <person name="Seo M.-J."/>
            <person name="Cho E.-S."/>
            <person name="Hwang C.Y."/>
        </authorList>
    </citation>
    <scope>NUCLEOTIDE SEQUENCE</scope>
    <source>
        <strain evidence="2">KIGAM418</strain>
    </source>
</reference>
<dbReference type="RefSeq" id="WP_248253722.1">
    <property type="nucleotide sequence ID" value="NZ_JAIWJX010000002.1"/>
</dbReference>
<dbReference type="InterPro" id="IPR029063">
    <property type="entry name" value="SAM-dependent_MTases_sf"/>
</dbReference>
<dbReference type="CDD" id="cd02440">
    <property type="entry name" value="AdoMet_MTases"/>
    <property type="match status" value="1"/>
</dbReference>
<dbReference type="Proteomes" id="UP001139011">
    <property type="component" value="Unassembled WGS sequence"/>
</dbReference>
<dbReference type="EMBL" id="JAIWJX010000002">
    <property type="protein sequence ID" value="MCK6258432.1"/>
    <property type="molecule type" value="Genomic_DNA"/>
</dbReference>
<gene>
    <name evidence="2" type="ORF">LCY76_17805</name>
</gene>
<keyword evidence="2" id="KW-0489">Methyltransferase</keyword>
<name>A0A9X2BGK8_9BACL</name>
<dbReference type="GO" id="GO:0032259">
    <property type="term" value="P:methylation"/>
    <property type="evidence" value="ECO:0007669"/>
    <property type="project" value="UniProtKB-KW"/>
</dbReference>